<dbReference type="SUPFAM" id="SSF52540">
    <property type="entry name" value="P-loop containing nucleoside triphosphate hydrolases"/>
    <property type="match status" value="1"/>
</dbReference>
<dbReference type="PANTHER" id="PTHR11566:SF217">
    <property type="entry name" value="INTERFERON-INDUCED GTP-BINDING PROTEIN MX1"/>
    <property type="match status" value="1"/>
</dbReference>
<reference evidence="4 5" key="1">
    <citation type="journal article" date="2011" name="Nature">
        <title>Genome sequencing reveals insights into physiology and longevity of the naked mole rat.</title>
        <authorList>
            <person name="Kim E.B."/>
            <person name="Fang X."/>
            <person name="Fushan A.A."/>
            <person name="Huang Z."/>
            <person name="Lobanov A.V."/>
            <person name="Han L."/>
            <person name="Marino S.M."/>
            <person name="Sun X."/>
            <person name="Turanov A.A."/>
            <person name="Yang P."/>
            <person name="Yim S.H."/>
            <person name="Zhao X."/>
            <person name="Kasaikina M.V."/>
            <person name="Stoletzki N."/>
            <person name="Peng C."/>
            <person name="Polak P."/>
            <person name="Xiong Z."/>
            <person name="Kiezun A."/>
            <person name="Zhu Y."/>
            <person name="Chen Y."/>
            <person name="Kryukov G.V."/>
            <person name="Zhang Q."/>
            <person name="Peshkin L."/>
            <person name="Yang L."/>
            <person name="Bronson R.T."/>
            <person name="Buffenstein R."/>
            <person name="Wang B."/>
            <person name="Han C."/>
            <person name="Li Q."/>
            <person name="Chen L."/>
            <person name="Zhao W."/>
            <person name="Sunyaev S.R."/>
            <person name="Park T.J."/>
            <person name="Zhang G."/>
            <person name="Wang J."/>
            <person name="Gladyshev V.N."/>
        </authorList>
    </citation>
    <scope>NUCLEOTIDE SEQUENCE [LARGE SCALE GENOMIC DNA]</scope>
</reference>
<dbReference type="Pfam" id="PF00350">
    <property type="entry name" value="Dynamin_N"/>
    <property type="match status" value="1"/>
</dbReference>
<dbReference type="InterPro" id="IPR030381">
    <property type="entry name" value="G_DYNAMIN_dom"/>
</dbReference>
<dbReference type="Proteomes" id="UP000006813">
    <property type="component" value="Unassembled WGS sequence"/>
</dbReference>
<dbReference type="GO" id="GO:0003924">
    <property type="term" value="F:GTPase activity"/>
    <property type="evidence" value="ECO:0007669"/>
    <property type="project" value="InterPro"/>
</dbReference>
<evidence type="ECO:0000259" key="3">
    <source>
        <dbReference type="PROSITE" id="PS51718"/>
    </source>
</evidence>
<dbReference type="EMBL" id="JH170986">
    <property type="protein sequence ID" value="EHB10376.1"/>
    <property type="molecule type" value="Genomic_DNA"/>
</dbReference>
<dbReference type="GO" id="GO:0005874">
    <property type="term" value="C:microtubule"/>
    <property type="evidence" value="ECO:0007669"/>
    <property type="project" value="TreeGrafter"/>
</dbReference>
<evidence type="ECO:0000256" key="2">
    <source>
        <dbReference type="ARBA" id="ARBA00023134"/>
    </source>
</evidence>
<dbReference type="InterPro" id="IPR045063">
    <property type="entry name" value="Dynamin_N"/>
</dbReference>
<dbReference type="Pfam" id="PF01031">
    <property type="entry name" value="Dynamin_M"/>
    <property type="match status" value="1"/>
</dbReference>
<dbReference type="GO" id="GO:0098793">
    <property type="term" value="C:presynapse"/>
    <property type="evidence" value="ECO:0007669"/>
    <property type="project" value="GOC"/>
</dbReference>
<evidence type="ECO:0000256" key="1">
    <source>
        <dbReference type="ARBA" id="ARBA00022741"/>
    </source>
</evidence>
<dbReference type="Gene3D" id="1.20.120.1240">
    <property type="entry name" value="Dynamin, middle domain"/>
    <property type="match status" value="1"/>
</dbReference>
<keyword evidence="2" id="KW-0342">GTP-binding</keyword>
<dbReference type="PANTHER" id="PTHR11566">
    <property type="entry name" value="DYNAMIN"/>
    <property type="match status" value="1"/>
</dbReference>
<dbReference type="GO" id="GO:0051607">
    <property type="term" value="P:defense response to virus"/>
    <property type="evidence" value="ECO:0007669"/>
    <property type="project" value="TreeGrafter"/>
</dbReference>
<dbReference type="GO" id="GO:0005886">
    <property type="term" value="C:plasma membrane"/>
    <property type="evidence" value="ECO:0007669"/>
    <property type="project" value="TreeGrafter"/>
</dbReference>
<dbReference type="Gene3D" id="3.40.50.300">
    <property type="entry name" value="P-loop containing nucleotide triphosphate hydrolases"/>
    <property type="match status" value="1"/>
</dbReference>
<feature type="domain" description="Dynamin-type G" evidence="3">
    <location>
        <begin position="1"/>
        <end position="136"/>
    </location>
</feature>
<dbReference type="GO" id="GO:0005737">
    <property type="term" value="C:cytoplasm"/>
    <property type="evidence" value="ECO:0007669"/>
    <property type="project" value="TreeGrafter"/>
</dbReference>
<dbReference type="InterPro" id="IPR003130">
    <property type="entry name" value="GED"/>
</dbReference>
<proteinExistence type="predicted"/>
<dbReference type="InterPro" id="IPR022812">
    <property type="entry name" value="Dynamin"/>
</dbReference>
<dbReference type="SMART" id="SM00053">
    <property type="entry name" value="DYNc"/>
    <property type="match status" value="1"/>
</dbReference>
<dbReference type="OMA" id="HISTHMP"/>
<dbReference type="Pfam" id="PF02212">
    <property type="entry name" value="GED"/>
    <property type="match status" value="1"/>
</dbReference>
<dbReference type="PROSITE" id="PS51718">
    <property type="entry name" value="G_DYNAMIN_2"/>
    <property type="match status" value="1"/>
</dbReference>
<dbReference type="InterPro" id="IPR027417">
    <property type="entry name" value="P-loop_NTPase"/>
</dbReference>
<dbReference type="GO" id="GO:0005525">
    <property type="term" value="F:GTP binding"/>
    <property type="evidence" value="ECO:0007669"/>
    <property type="project" value="InterPro"/>
</dbReference>
<sequence length="271" mass="30680">MSPRSTSSLLSLHLGRGKVTIHMLEETQERDVDKNFIAGDGLRIKDKLISLEISSPSIPDLTLIDLLGITRVAVGNQPTDISCQCHFSQIKRLIMKYIEKAENFNLVVVPSNIDIATTEALSMMQEVDPEGDRTIGEEQDLIEGPGSAYTWVGTCMQREEQLRALLEDGKATVPCLAERLSAELITYICKSLPLLENQIKDCQKEIAEELQKYGMHIPQDETKKTIFLIEEFHNHISTHMPLIIQYYVLQMFGWQLQYAMLQLLQDKEACA</sequence>
<dbReference type="STRING" id="10181.G5BM65"/>
<evidence type="ECO:0000313" key="4">
    <source>
        <dbReference type="EMBL" id="EHB10376.1"/>
    </source>
</evidence>
<evidence type="ECO:0000313" key="5">
    <source>
        <dbReference type="Proteomes" id="UP000006813"/>
    </source>
</evidence>
<protein>
    <submittedName>
        <fullName evidence="4">Interferon-induced GTP-binding protein Mx2</fullName>
    </submittedName>
</protein>
<keyword evidence="1" id="KW-0547">Nucleotide-binding</keyword>
<dbReference type="InParanoid" id="G5BM65"/>
<dbReference type="InterPro" id="IPR000375">
    <property type="entry name" value="Dynamin_stalk"/>
</dbReference>
<dbReference type="PRINTS" id="PR00195">
    <property type="entry name" value="DYNAMIN"/>
</dbReference>
<dbReference type="AlphaFoldDB" id="G5BM65"/>
<name>G5BM65_HETGA</name>
<dbReference type="GO" id="GO:0016185">
    <property type="term" value="P:synaptic vesicle budding from presynaptic endocytic zone membrane"/>
    <property type="evidence" value="ECO:0007669"/>
    <property type="project" value="TreeGrafter"/>
</dbReference>
<dbReference type="InterPro" id="IPR001401">
    <property type="entry name" value="Dynamin_GTPase"/>
</dbReference>
<accession>G5BM65</accession>
<dbReference type="GO" id="GO:0031623">
    <property type="term" value="P:receptor internalization"/>
    <property type="evidence" value="ECO:0007669"/>
    <property type="project" value="TreeGrafter"/>
</dbReference>
<organism evidence="4 5">
    <name type="scientific">Heterocephalus glaber</name>
    <name type="common">Naked mole rat</name>
    <dbReference type="NCBI Taxonomy" id="10181"/>
    <lineage>
        <taxon>Eukaryota</taxon>
        <taxon>Metazoa</taxon>
        <taxon>Chordata</taxon>
        <taxon>Craniata</taxon>
        <taxon>Vertebrata</taxon>
        <taxon>Euteleostomi</taxon>
        <taxon>Mammalia</taxon>
        <taxon>Eutheria</taxon>
        <taxon>Euarchontoglires</taxon>
        <taxon>Glires</taxon>
        <taxon>Rodentia</taxon>
        <taxon>Hystricomorpha</taxon>
        <taxon>Bathyergidae</taxon>
        <taxon>Heterocephalus</taxon>
    </lineage>
</organism>
<dbReference type="GO" id="GO:0008017">
    <property type="term" value="F:microtubule binding"/>
    <property type="evidence" value="ECO:0007669"/>
    <property type="project" value="TreeGrafter"/>
</dbReference>
<dbReference type="GO" id="GO:0005634">
    <property type="term" value="C:nucleus"/>
    <property type="evidence" value="ECO:0007669"/>
    <property type="project" value="TreeGrafter"/>
</dbReference>
<gene>
    <name evidence="4" type="ORF">GW7_02986</name>
</gene>